<dbReference type="Proteomes" id="UP000291831">
    <property type="component" value="Unassembled WGS sequence"/>
</dbReference>
<sequence>MEESRYVLVLTAVFLCLFMAGNASATDGTTFPVDDAGVAAYVQVSGSIDLQTTMNNLLPHIADVIEVNPTYFIVNVTNDDKRITHLYVGADGWVIPYYLRTEMVGKVVRWNLTSSQEPTPENVSSMTTLEEVIFKTCAAIGVDYETIRSDIKFYDFEHPDANRMMVVVDMAILHANSFYMAIPSEVTVKESSYSHYYHTGYTQTRIYVNGISISSHYNAGKGALYGNYDLTLDQKNTILLSAGYGTCGVGWVLVYQT</sequence>
<reference evidence="2" key="1">
    <citation type="submission" date="2019-01" db="EMBL/GenBank/DDBJ databases">
        <title>Anaerobic oxidation of ethane by archaea from a marine hydrocarbon seep.</title>
        <authorList>
            <person name="Musat F."/>
        </authorList>
    </citation>
    <scope>NUCLEOTIDE SEQUENCE [LARGE SCALE GENOMIC DNA]</scope>
</reference>
<name>A0A8B3S0V7_9EURY</name>
<evidence type="ECO:0000313" key="2">
    <source>
        <dbReference type="Proteomes" id="UP000291831"/>
    </source>
</evidence>
<dbReference type="EMBL" id="RPGO01000040">
    <property type="protein sequence ID" value="RZB28610.1"/>
    <property type="molecule type" value="Genomic_DNA"/>
</dbReference>
<comment type="caution">
    <text evidence="1">The sequence shown here is derived from an EMBL/GenBank/DDBJ whole genome shotgun (WGS) entry which is preliminary data.</text>
</comment>
<accession>A0A8B3S0V7</accession>
<protein>
    <submittedName>
        <fullName evidence="1">Uncharacterized protein</fullName>
    </submittedName>
</protein>
<evidence type="ECO:0000313" key="1">
    <source>
        <dbReference type="EMBL" id="RZB28610.1"/>
    </source>
</evidence>
<gene>
    <name evidence="1" type="ORF">AEth_01870</name>
</gene>
<organism evidence="1 2">
    <name type="scientific">Candidatus Argoarchaeum ethanivorans</name>
    <dbReference type="NCBI Taxonomy" id="2608793"/>
    <lineage>
        <taxon>Archaea</taxon>
        <taxon>Methanobacteriati</taxon>
        <taxon>Methanobacteriota</taxon>
        <taxon>Stenosarchaea group</taxon>
        <taxon>Methanomicrobia</taxon>
        <taxon>Methanosarcinales</taxon>
        <taxon>Methanosarcinales incertae sedis</taxon>
        <taxon>GOM Arc I cluster</taxon>
        <taxon>Candidatus Argoarchaeum</taxon>
    </lineage>
</organism>
<proteinExistence type="predicted"/>
<dbReference type="AlphaFoldDB" id="A0A8B3S0V7"/>